<keyword evidence="1" id="KW-1133">Transmembrane helix</keyword>
<keyword evidence="1" id="KW-0812">Transmembrane</keyword>
<evidence type="ECO:0000313" key="3">
    <source>
        <dbReference type="Proteomes" id="UP000009079"/>
    </source>
</evidence>
<organism evidence="2 3">
    <name type="scientific">Thermococcus sibiricus (strain DSM 12597 / MM 739)</name>
    <dbReference type="NCBI Taxonomy" id="604354"/>
    <lineage>
        <taxon>Archaea</taxon>
        <taxon>Methanobacteriati</taxon>
        <taxon>Methanobacteriota</taxon>
        <taxon>Thermococci</taxon>
        <taxon>Thermococcales</taxon>
        <taxon>Thermococcaceae</taxon>
        <taxon>Thermococcus</taxon>
    </lineage>
</organism>
<evidence type="ECO:0000256" key="1">
    <source>
        <dbReference type="SAM" id="Phobius"/>
    </source>
</evidence>
<dbReference type="STRING" id="604354.TSIB_2038"/>
<dbReference type="KEGG" id="tsi:TSIB_2038"/>
<accession>C6A0A4</accession>
<feature type="transmembrane region" description="Helical" evidence="1">
    <location>
        <begin position="29"/>
        <end position="45"/>
    </location>
</feature>
<evidence type="ECO:0000313" key="2">
    <source>
        <dbReference type="EMBL" id="ACS91085.1"/>
    </source>
</evidence>
<dbReference type="Proteomes" id="UP000009079">
    <property type="component" value="Chromosome"/>
</dbReference>
<proteinExistence type="predicted"/>
<gene>
    <name evidence="2" type="ordered locus">TSIB_2038</name>
</gene>
<name>C6A0A4_THESM</name>
<keyword evidence="1" id="KW-0472">Membrane</keyword>
<dbReference type="EMBL" id="CP001463">
    <property type="protein sequence ID" value="ACS91085.1"/>
    <property type="molecule type" value="Genomic_DNA"/>
</dbReference>
<protein>
    <submittedName>
        <fullName evidence="2">Uncharacterized protein</fullName>
    </submittedName>
</protein>
<keyword evidence="3" id="KW-1185">Reference proteome</keyword>
<reference evidence="2 3" key="1">
    <citation type="journal article" date="2009" name="Appl. Environ. Microbiol.">
        <title>Metabolic versatility and indigenous origin of the archaeon Thermococcus sibiricus, isolated from a siberian oil reservoir, as revealed by genome analysis.</title>
        <authorList>
            <person name="Mardanov A.V."/>
            <person name="Ravin N.V."/>
            <person name="Svetlitchnyi V.A."/>
            <person name="Beletsky A.V."/>
            <person name="Miroshnichenko M.L."/>
            <person name="Bonch-Osmolovskaya E.A."/>
            <person name="Skryabin K.G."/>
        </authorList>
    </citation>
    <scope>NUCLEOTIDE SEQUENCE [LARGE SCALE GENOMIC DNA]</scope>
    <source>
        <strain evidence="3">DSM 12597 / MM 739</strain>
    </source>
</reference>
<dbReference type="AlphaFoldDB" id="C6A0A4"/>
<dbReference type="HOGENOM" id="CLU_3178802_0_0_2"/>
<sequence>MTLFLALGAVPGVYLGSHANTKADKERLKKIINVVILIIGVLMLVQ</sequence>